<dbReference type="SUPFAM" id="SSF51338">
    <property type="entry name" value="Composite domain of metallo-dependent hydrolases"/>
    <property type="match status" value="1"/>
</dbReference>
<evidence type="ECO:0000313" key="5">
    <source>
        <dbReference type="Proteomes" id="UP000050920"/>
    </source>
</evidence>
<feature type="binding site" description="via carbamate group" evidence="1">
    <location>
        <position position="151"/>
    </location>
    <ligand>
        <name>Zn(2+)</name>
        <dbReference type="ChEBI" id="CHEBI:29105"/>
        <label>1</label>
    </ligand>
</feature>
<dbReference type="GO" id="GO:0046872">
    <property type="term" value="F:metal ion binding"/>
    <property type="evidence" value="ECO:0007669"/>
    <property type="project" value="UniProtKB-KW"/>
</dbReference>
<keyword evidence="5" id="KW-1185">Reference proteome</keyword>
<dbReference type="RefSeq" id="WP_024623636.1">
    <property type="nucleotide sequence ID" value="NZ_AYGX02000083.1"/>
</dbReference>
<dbReference type="InterPro" id="IPR047601">
    <property type="entry name" value="EF_0837-like"/>
</dbReference>
<keyword evidence="1" id="KW-0479">Metal-binding</keyword>
<dbReference type="InterPro" id="IPR032466">
    <property type="entry name" value="Metal_Hydrolase"/>
</dbReference>
<feature type="binding site" evidence="1">
    <location>
        <position position="57"/>
    </location>
    <ligand>
        <name>Zn(2+)</name>
        <dbReference type="ChEBI" id="CHEBI:29105"/>
        <label>1</label>
    </ligand>
</feature>
<accession>A0A0R2NN60</accession>
<evidence type="ECO:0000256" key="3">
    <source>
        <dbReference type="PIRSR" id="PIRSR039004-3"/>
    </source>
</evidence>
<dbReference type="PIRSF" id="PIRSF039004">
    <property type="entry name" value="ADE_EF_0837"/>
    <property type="match status" value="1"/>
</dbReference>
<dbReference type="Gene3D" id="3.20.20.140">
    <property type="entry name" value="Metal-dependent hydrolases"/>
    <property type="match status" value="1"/>
</dbReference>
<protein>
    <submittedName>
        <fullName evidence="4">Dihydroorotase</fullName>
    </submittedName>
</protein>
<dbReference type="Pfam" id="PF22647">
    <property type="entry name" value="EF_0837-like_N"/>
    <property type="match status" value="1"/>
</dbReference>
<gene>
    <name evidence="4" type="ORF">DY78_GL000172</name>
</gene>
<dbReference type="SUPFAM" id="SSF51556">
    <property type="entry name" value="Metallo-dependent hydrolases"/>
    <property type="match status" value="1"/>
</dbReference>
<evidence type="ECO:0000256" key="1">
    <source>
        <dbReference type="PIRSR" id="PIRSR039004-1"/>
    </source>
</evidence>
<dbReference type="GO" id="GO:0016810">
    <property type="term" value="F:hydrolase activity, acting on carbon-nitrogen (but not peptide) bonds"/>
    <property type="evidence" value="ECO:0007669"/>
    <property type="project" value="InterPro"/>
</dbReference>
<dbReference type="InterPro" id="IPR020043">
    <property type="entry name" value="Deacetylase_Atu3266-like"/>
</dbReference>
<dbReference type="NCBIfam" id="TIGR03583">
    <property type="entry name" value="EF_0837"/>
    <property type="match status" value="1"/>
</dbReference>
<reference evidence="4 5" key="1">
    <citation type="journal article" date="2015" name="Genome Announc.">
        <title>Expanding the biotechnology potential of lactobacilli through comparative genomics of 213 strains and associated genera.</title>
        <authorList>
            <person name="Sun Z."/>
            <person name="Harris H.M."/>
            <person name="McCann A."/>
            <person name="Guo C."/>
            <person name="Argimon S."/>
            <person name="Zhang W."/>
            <person name="Yang X."/>
            <person name="Jeffery I.B."/>
            <person name="Cooney J.C."/>
            <person name="Kagawa T.F."/>
            <person name="Liu W."/>
            <person name="Song Y."/>
            <person name="Salvetti E."/>
            <person name="Wrobel A."/>
            <person name="Rasinkangas P."/>
            <person name="Parkhill J."/>
            <person name="Rea M.C."/>
            <person name="O'Sullivan O."/>
            <person name="Ritari J."/>
            <person name="Douillard F.P."/>
            <person name="Paul Ross R."/>
            <person name="Yang R."/>
            <person name="Briner A.E."/>
            <person name="Felis G.E."/>
            <person name="de Vos W.M."/>
            <person name="Barrangou R."/>
            <person name="Klaenhammer T.R."/>
            <person name="Caufield P.W."/>
            <person name="Cui Y."/>
            <person name="Zhang H."/>
            <person name="O'Toole P.W."/>
        </authorList>
    </citation>
    <scope>NUCLEOTIDE SEQUENCE [LARGE SCALE GENOMIC DNA]</scope>
    <source>
        <strain evidence="4 5">DSM 21115</strain>
    </source>
</reference>
<dbReference type="EMBL" id="AYGX02000083">
    <property type="protein sequence ID" value="KRO27201.1"/>
    <property type="molecule type" value="Genomic_DNA"/>
</dbReference>
<dbReference type="PANTHER" id="PTHR42717:SF1">
    <property type="entry name" value="IMIDAZOLONEPROPIONASE AND RELATED AMIDOHYDROLASES"/>
    <property type="match status" value="1"/>
</dbReference>
<evidence type="ECO:0000256" key="2">
    <source>
        <dbReference type="PIRSR" id="PIRSR039004-2"/>
    </source>
</evidence>
<feature type="site" description="Transition state stabilizer" evidence="3">
    <location>
        <position position="153"/>
    </location>
</feature>
<organism evidence="4 5">
    <name type="scientific">Lactiplantibacillus fabifermentans DSM 21115</name>
    <dbReference type="NCBI Taxonomy" id="1413187"/>
    <lineage>
        <taxon>Bacteria</taxon>
        <taxon>Bacillati</taxon>
        <taxon>Bacillota</taxon>
        <taxon>Bacilli</taxon>
        <taxon>Lactobacillales</taxon>
        <taxon>Lactobacillaceae</taxon>
        <taxon>Lactiplantibacillus</taxon>
    </lineage>
</organism>
<comment type="caution">
    <text evidence="4">The sequence shown here is derived from an EMBL/GenBank/DDBJ whole genome shotgun (WGS) entry which is preliminary data.</text>
</comment>
<feature type="binding site" evidence="1">
    <location>
        <position position="209"/>
    </location>
    <ligand>
        <name>Zn(2+)</name>
        <dbReference type="ChEBI" id="CHEBI:29105"/>
        <label>2</label>
    </ligand>
</feature>
<feature type="binding site" evidence="1">
    <location>
        <position position="186"/>
    </location>
    <ligand>
        <name>Zn(2+)</name>
        <dbReference type="ChEBI" id="CHEBI:29105"/>
        <label>2</label>
    </ligand>
</feature>
<feature type="binding site" description="via carbamate group" evidence="1">
    <location>
        <position position="151"/>
    </location>
    <ligand>
        <name>Zn(2+)</name>
        <dbReference type="ChEBI" id="CHEBI:29105"/>
        <label>2</label>
    </ligand>
</feature>
<evidence type="ECO:0000313" key="4">
    <source>
        <dbReference type="EMBL" id="KRO27201.1"/>
    </source>
</evidence>
<sequence length="371" mass="40463">MTDLYVKNGRDASGQPLEVLISGGVITQVGAHLDDTSATEVLDVDGAIISAGWIDDHTHCYEKLTLYYDDPDLDGYTTGVTTVIDAGSTGADNIADFYERTRAKKTNVYAMINISKTGILAQDELGDMARLQFDPLQMAISKYPDFIVGLKARISKSVVVDNGIEPLKVAKDFQQRLRQRLPLMVHVGTNPPDLDEIMSQLTRGDIMTHCFNGKANGILAADDQVKDFVKRGYAAGIVFDIGHGTDSFNFHTATIAKQNQLTPATLSTDIYHHNREAGPVYNMATCIEKMLYLGYPLTTVLPMITSHPAHNFNLARKGELKSGYDGDLTIFNVTPGHHELTDSNGNTATATTLVQPQYSVIGGHVYQIGGH</sequence>
<proteinExistence type="predicted"/>
<keyword evidence="1" id="KW-0862">Zinc</keyword>
<dbReference type="InterPro" id="IPR011059">
    <property type="entry name" value="Metal-dep_hydrolase_composite"/>
</dbReference>
<dbReference type="Proteomes" id="UP000050920">
    <property type="component" value="Unassembled WGS sequence"/>
</dbReference>
<dbReference type="Gene3D" id="2.30.40.10">
    <property type="entry name" value="Urease, subunit C, domain 1"/>
    <property type="match status" value="1"/>
</dbReference>
<dbReference type="PANTHER" id="PTHR42717">
    <property type="entry name" value="DIHYDROOROTASE-RELATED"/>
    <property type="match status" value="1"/>
</dbReference>
<dbReference type="AlphaFoldDB" id="A0A0R2NN60"/>
<feature type="binding site" evidence="1">
    <location>
        <position position="59"/>
    </location>
    <ligand>
        <name>Zn(2+)</name>
        <dbReference type="ChEBI" id="CHEBI:29105"/>
        <label>1</label>
    </ligand>
</feature>
<dbReference type="GO" id="GO:0019213">
    <property type="term" value="F:deacetylase activity"/>
    <property type="evidence" value="ECO:0007669"/>
    <property type="project" value="InterPro"/>
</dbReference>
<name>A0A0R2NN60_9LACO</name>
<feature type="binding site" evidence="1">
    <location>
        <position position="269"/>
    </location>
    <ligand>
        <name>Zn(2+)</name>
        <dbReference type="ChEBI" id="CHEBI:29105"/>
        <label>1</label>
    </ligand>
</feature>
<dbReference type="NCBIfam" id="NF006689">
    <property type="entry name" value="PRK09237.1"/>
    <property type="match status" value="1"/>
</dbReference>
<feature type="modified residue" description="N6-carboxylysine" evidence="2">
    <location>
        <position position="151"/>
    </location>
</feature>